<comment type="pathway">
    <text evidence="5">Glycan metabolism; N-glycan degradation.</text>
</comment>
<dbReference type="GO" id="GO:0005576">
    <property type="term" value="C:extracellular region"/>
    <property type="evidence" value="ECO:0007669"/>
    <property type="project" value="UniProtKB-SubCell"/>
</dbReference>
<keyword evidence="27" id="KW-1185">Reference proteome</keyword>
<dbReference type="GO" id="GO:0006516">
    <property type="term" value="P:glycoprotein catabolic process"/>
    <property type="evidence" value="ECO:0007669"/>
    <property type="project" value="TreeGrafter"/>
</dbReference>
<dbReference type="Proteomes" id="UP000509346">
    <property type="component" value="Chromosome"/>
</dbReference>
<name>A0A7D5PFC2_9EURY</name>
<evidence type="ECO:0000256" key="13">
    <source>
        <dbReference type="ARBA" id="ARBA00023157"/>
    </source>
</evidence>
<proteinExistence type="inferred from homology"/>
<evidence type="ECO:0000256" key="8">
    <source>
        <dbReference type="ARBA" id="ARBA00012754"/>
    </source>
</evidence>
<dbReference type="InterPro" id="IPR036156">
    <property type="entry name" value="Beta-gal/glucu_dom_sf"/>
</dbReference>
<keyword evidence="11" id="KW-0732">Signal</keyword>
<accession>A0A7D5PFC2</accession>
<dbReference type="InterPro" id="IPR006103">
    <property type="entry name" value="Glyco_hydro_2_cat"/>
</dbReference>
<dbReference type="Gene3D" id="2.60.40.10">
    <property type="entry name" value="Immunoglobulins"/>
    <property type="match status" value="3"/>
</dbReference>
<feature type="domain" description="Glycoside hydrolase family 2 immunoglobulin-like beta-sandwich" evidence="21">
    <location>
        <begin position="199"/>
        <end position="298"/>
    </location>
</feature>
<sequence>MQKRSLGGEWQFRRAGREGGEWRTGAVPGGVYTDLLNVDAIPDPFVEDDELDVQWVGKSDWTYRRTVEVDERLLDHDRVLLQCDGLDTVATVSINGREVGRSVNMHVGHEFDASDALEPGENEITVAFRSPVEYGQERAAEYPYEVPCIRYPVDQPGRPFVRKAQCHYGWDWGPCLPTMGIYRDISIVAYSEPRVRYTKTEQDHAGEGIDLTVRAGIDAPSAGTYDLTVEVADAAVTESVDLDSGEQEVELTVPVDEGSVELWWPNGYGDQPLYDLDVTVSDGEGRACDTESDRVGFREVDLVVEPDDVGISFSFEVNGEPVYAKGANTIPTAPLYGDVTDERYEHLIRSAADANMNMLRVWGGGYYEEETFYDRCDEYGILVWQDFMFSCSLHPANDEFLDTVEEEVRYQVRRLANHPSIALWCANNENEEAAQNWFVEHDHHEDHLDDYAALYEETVGPACREEDPSRTYWPGSPSSGPDELEPYVFEKGDIHYWDVWHQGQPFEDYLTTEPRFVSEFGYQSFPSIDSLRTVLDEADFNPTSPMMEHHQRNPGGNTTILRRMADYFRFPFDFDDFVYLSQLLQAEAMSTAIEHWRRRKPTTMGALYWQLNDLWPVASWASIEYDGKWKAQQYAARRQFAPVLLSFHPSFEGRDGVDNAQAEDPEEADWGDVTAQTLWVTSDETEPLSGEVTLEVHTFGGELVHEERVAVDVDAHESVELATVDRADLPEGVDPGEVMVRAAFESDDESIDTPDSYPATVFFEDYKRLALPETKLAVEIDGTDVTVAAERAALFVELDPGTMPGAFSDDYLHLAPGEERTLTFDAYDGRRDALVEAELEDELSVRHLRETY</sequence>
<comment type="catalytic activity">
    <reaction evidence="1">
        <text>Hydrolysis of terminal, non-reducing beta-D-mannose residues in beta-D-mannosides.</text>
        <dbReference type="EC" id="3.2.1.25"/>
    </reaction>
</comment>
<dbReference type="PANTHER" id="PTHR43730">
    <property type="entry name" value="BETA-MANNOSIDASE"/>
    <property type="match status" value="1"/>
</dbReference>
<reference evidence="26 27" key="1">
    <citation type="submission" date="2020-07" db="EMBL/GenBank/DDBJ databases">
        <title>Halosimplex litoreum sp. nov. and Halosimplex rubrum sp. nov., isolated from different salt environments.</title>
        <authorList>
            <person name="Cui H."/>
        </authorList>
    </citation>
    <scope>NUCLEOTIDE SEQUENCE [LARGE SCALE GENOMIC DNA]</scope>
    <source>
        <strain evidence="26 27">R2</strain>
    </source>
</reference>
<dbReference type="SUPFAM" id="SSF49303">
    <property type="entry name" value="beta-Galactosidase/glucuronidase domain"/>
    <property type="match status" value="3"/>
</dbReference>
<evidence type="ECO:0000256" key="10">
    <source>
        <dbReference type="ARBA" id="ARBA00022525"/>
    </source>
</evidence>
<evidence type="ECO:0000256" key="19">
    <source>
        <dbReference type="ARBA" id="ARBA00041069"/>
    </source>
</evidence>
<keyword evidence="16" id="KW-0326">Glycosidase</keyword>
<evidence type="ECO:0000256" key="3">
    <source>
        <dbReference type="ARBA" id="ARBA00004371"/>
    </source>
</evidence>
<comment type="similarity">
    <text evidence="18">Belongs to the glycosyl hydrolase 2 family. Beta-mannosidase B subfamily.</text>
</comment>
<comment type="subunit">
    <text evidence="7">Homodimer.</text>
</comment>
<dbReference type="InterPro" id="IPR013783">
    <property type="entry name" value="Ig-like_fold"/>
</dbReference>
<evidence type="ECO:0000256" key="12">
    <source>
        <dbReference type="ARBA" id="ARBA00022801"/>
    </source>
</evidence>
<evidence type="ECO:0000259" key="25">
    <source>
        <dbReference type="Pfam" id="PF22666"/>
    </source>
</evidence>
<dbReference type="Gene3D" id="3.20.20.80">
    <property type="entry name" value="Glycosidases"/>
    <property type="match status" value="1"/>
</dbReference>
<dbReference type="InterPro" id="IPR050887">
    <property type="entry name" value="Beta-mannosidase_GH2"/>
</dbReference>
<organism evidence="26 27">
    <name type="scientific">Halosimplex pelagicum</name>
    <dbReference type="NCBI Taxonomy" id="869886"/>
    <lineage>
        <taxon>Archaea</taxon>
        <taxon>Methanobacteriati</taxon>
        <taxon>Methanobacteriota</taxon>
        <taxon>Stenosarchaea group</taxon>
        <taxon>Halobacteria</taxon>
        <taxon>Halobacteriales</taxon>
        <taxon>Haloarculaceae</taxon>
        <taxon>Halosimplex</taxon>
    </lineage>
</organism>
<dbReference type="FunFam" id="3.20.20.80:FF:000050">
    <property type="entry name" value="Beta-mannosidase B"/>
    <property type="match status" value="1"/>
</dbReference>
<comment type="subcellular location">
    <subcellularLocation>
        <location evidence="3">Lysosome</location>
    </subcellularLocation>
    <subcellularLocation>
        <location evidence="4">Secreted</location>
    </subcellularLocation>
</comment>
<evidence type="ECO:0000256" key="20">
    <source>
        <dbReference type="ARBA" id="ARBA00041614"/>
    </source>
</evidence>
<feature type="domain" description="Mannosidase Ig/CBM-like" evidence="24">
    <location>
        <begin position="678"/>
        <end position="758"/>
    </location>
</feature>
<dbReference type="Pfam" id="PF17786">
    <property type="entry name" value="Mannosidase_ig"/>
    <property type="match status" value="1"/>
</dbReference>
<dbReference type="AlphaFoldDB" id="A0A7D5PFC2"/>
<dbReference type="SUPFAM" id="SSF49785">
    <property type="entry name" value="Galactose-binding domain-like"/>
    <property type="match status" value="1"/>
</dbReference>
<dbReference type="Pfam" id="PF02836">
    <property type="entry name" value="Glyco_hydro_2_C"/>
    <property type="match status" value="1"/>
</dbReference>
<dbReference type="FunFam" id="2.60.120.260:FF:000060">
    <property type="entry name" value="Probable beta-mannosidase"/>
    <property type="match status" value="1"/>
</dbReference>
<dbReference type="Pfam" id="PF17753">
    <property type="entry name" value="Ig_mannosidase"/>
    <property type="match status" value="1"/>
</dbReference>
<keyword evidence="12 26" id="KW-0378">Hydrolase</keyword>
<dbReference type="GeneID" id="56084195"/>
<dbReference type="InterPro" id="IPR041447">
    <property type="entry name" value="Mannosidase_ig"/>
</dbReference>
<dbReference type="InterPro" id="IPR008979">
    <property type="entry name" value="Galactose-bd-like_sf"/>
</dbReference>
<evidence type="ECO:0000256" key="17">
    <source>
        <dbReference type="ARBA" id="ARBA00032581"/>
    </source>
</evidence>
<evidence type="ECO:0000256" key="7">
    <source>
        <dbReference type="ARBA" id="ARBA00011738"/>
    </source>
</evidence>
<evidence type="ECO:0000259" key="21">
    <source>
        <dbReference type="Pfam" id="PF00703"/>
    </source>
</evidence>
<evidence type="ECO:0000256" key="5">
    <source>
        <dbReference type="ARBA" id="ARBA00004740"/>
    </source>
</evidence>
<comment type="subunit">
    <text evidence="6">Monomer.</text>
</comment>
<dbReference type="OrthoDB" id="38162at2157"/>
<dbReference type="InterPro" id="IPR006102">
    <property type="entry name" value="Ig-like_GH2"/>
</dbReference>
<dbReference type="SUPFAM" id="SSF51445">
    <property type="entry name" value="(Trans)glycosidases"/>
    <property type="match status" value="1"/>
</dbReference>
<feature type="domain" description="Beta-mannosidase-like galactose-binding" evidence="25">
    <location>
        <begin position="10"/>
        <end position="183"/>
    </location>
</feature>
<dbReference type="InterPro" id="IPR054593">
    <property type="entry name" value="Beta-mannosidase-like_N2"/>
</dbReference>
<comment type="function">
    <text evidence="2">Exoglycosidase that cleaves the single beta-linked mannose residue from the non-reducing end of all N-linked glycoprotein oligosaccharides.</text>
</comment>
<dbReference type="EC" id="3.2.1.25" evidence="8"/>
<keyword evidence="13" id="KW-1015">Disulfide bond</keyword>
<dbReference type="GO" id="GO:0005764">
    <property type="term" value="C:lysosome"/>
    <property type="evidence" value="ECO:0007669"/>
    <property type="project" value="UniProtKB-SubCell"/>
</dbReference>
<dbReference type="InterPro" id="IPR017853">
    <property type="entry name" value="GH"/>
</dbReference>
<dbReference type="InterPro" id="IPR041625">
    <property type="entry name" value="Beta-mannosidase_Ig"/>
</dbReference>
<evidence type="ECO:0000256" key="2">
    <source>
        <dbReference type="ARBA" id="ARBA00003150"/>
    </source>
</evidence>
<evidence type="ECO:0000259" key="23">
    <source>
        <dbReference type="Pfam" id="PF17753"/>
    </source>
</evidence>
<evidence type="ECO:0000259" key="24">
    <source>
        <dbReference type="Pfam" id="PF17786"/>
    </source>
</evidence>
<dbReference type="KEGG" id="hpel:HZS54_16360"/>
<evidence type="ECO:0000256" key="14">
    <source>
        <dbReference type="ARBA" id="ARBA00023180"/>
    </source>
</evidence>
<evidence type="ECO:0000313" key="26">
    <source>
        <dbReference type="EMBL" id="QLH83100.1"/>
    </source>
</evidence>
<evidence type="ECO:0000259" key="22">
    <source>
        <dbReference type="Pfam" id="PF02836"/>
    </source>
</evidence>
<feature type="domain" description="Beta-mannosidase Ig-fold" evidence="23">
    <location>
        <begin position="775"/>
        <end position="850"/>
    </location>
</feature>
<evidence type="ECO:0000256" key="15">
    <source>
        <dbReference type="ARBA" id="ARBA00023228"/>
    </source>
</evidence>
<dbReference type="EMBL" id="CP058909">
    <property type="protein sequence ID" value="QLH83100.1"/>
    <property type="molecule type" value="Genomic_DNA"/>
</dbReference>
<gene>
    <name evidence="26" type="ORF">HZS54_16360</name>
</gene>
<dbReference type="Gene3D" id="2.60.120.260">
    <property type="entry name" value="Galactose-binding domain-like"/>
    <property type="match status" value="1"/>
</dbReference>
<dbReference type="PANTHER" id="PTHR43730:SF1">
    <property type="entry name" value="BETA-MANNOSIDASE"/>
    <property type="match status" value="1"/>
</dbReference>
<evidence type="ECO:0000256" key="4">
    <source>
        <dbReference type="ARBA" id="ARBA00004613"/>
    </source>
</evidence>
<dbReference type="Pfam" id="PF00703">
    <property type="entry name" value="Glyco_hydro_2"/>
    <property type="match status" value="1"/>
</dbReference>
<dbReference type="GO" id="GO:0004567">
    <property type="term" value="F:beta-mannosidase activity"/>
    <property type="evidence" value="ECO:0007669"/>
    <property type="project" value="UniProtKB-EC"/>
</dbReference>
<evidence type="ECO:0000313" key="27">
    <source>
        <dbReference type="Proteomes" id="UP000509346"/>
    </source>
</evidence>
<dbReference type="Pfam" id="PF22666">
    <property type="entry name" value="Glyco_hydro_2_N2"/>
    <property type="match status" value="1"/>
</dbReference>
<dbReference type="RefSeq" id="WP_179918155.1">
    <property type="nucleotide sequence ID" value="NZ_CP058909.1"/>
</dbReference>
<evidence type="ECO:0000256" key="1">
    <source>
        <dbReference type="ARBA" id="ARBA00000829"/>
    </source>
</evidence>
<keyword evidence="10" id="KW-0964">Secreted</keyword>
<evidence type="ECO:0000256" key="11">
    <source>
        <dbReference type="ARBA" id="ARBA00022729"/>
    </source>
</evidence>
<protein>
    <recommendedName>
        <fullName evidence="9">Beta-mannosidase</fullName>
        <ecNumber evidence="8">3.2.1.25</ecNumber>
    </recommendedName>
    <alternativeName>
        <fullName evidence="19">Beta-mannosidase B</fullName>
    </alternativeName>
    <alternativeName>
        <fullName evidence="17">Lysosomal beta A mannosidase</fullName>
    </alternativeName>
    <alternativeName>
        <fullName evidence="20">Mannanase B</fullName>
    </alternativeName>
</protein>
<evidence type="ECO:0000256" key="9">
    <source>
        <dbReference type="ARBA" id="ARBA00015707"/>
    </source>
</evidence>
<keyword evidence="15" id="KW-0458">Lysosome</keyword>
<evidence type="ECO:0000256" key="18">
    <source>
        <dbReference type="ARBA" id="ARBA00038429"/>
    </source>
</evidence>
<evidence type="ECO:0000256" key="16">
    <source>
        <dbReference type="ARBA" id="ARBA00023295"/>
    </source>
</evidence>
<dbReference type="GO" id="GO:0005975">
    <property type="term" value="P:carbohydrate metabolic process"/>
    <property type="evidence" value="ECO:0007669"/>
    <property type="project" value="InterPro"/>
</dbReference>
<evidence type="ECO:0000256" key="6">
    <source>
        <dbReference type="ARBA" id="ARBA00011245"/>
    </source>
</evidence>
<keyword evidence="14" id="KW-0325">Glycoprotein</keyword>
<feature type="domain" description="Glycoside hydrolase family 2 catalytic" evidence="22">
    <location>
        <begin position="315"/>
        <end position="442"/>
    </location>
</feature>